<dbReference type="SMART" id="SM00248">
    <property type="entry name" value="ANK"/>
    <property type="match status" value="9"/>
</dbReference>
<keyword evidence="1" id="KW-0677">Repeat</keyword>
<dbReference type="SUPFAM" id="SSF52540">
    <property type="entry name" value="P-loop containing nucleoside triphosphate hydrolases"/>
    <property type="match status" value="1"/>
</dbReference>
<evidence type="ECO:0000256" key="1">
    <source>
        <dbReference type="ARBA" id="ARBA00022737"/>
    </source>
</evidence>
<dbReference type="Pfam" id="PF24883">
    <property type="entry name" value="NPHP3_N"/>
    <property type="match status" value="1"/>
</dbReference>
<dbReference type="PROSITE" id="PS50297">
    <property type="entry name" value="ANK_REP_REGION"/>
    <property type="match status" value="7"/>
</dbReference>
<dbReference type="EMBL" id="JAWRVG010000075">
    <property type="protein sequence ID" value="KAK4061099.1"/>
    <property type="molecule type" value="Genomic_DNA"/>
</dbReference>
<dbReference type="Gene3D" id="1.25.40.20">
    <property type="entry name" value="Ankyrin repeat-containing domain"/>
    <property type="match status" value="4"/>
</dbReference>
<keyword evidence="7" id="KW-1185">Reference proteome</keyword>
<feature type="domain" description="Nephrocystin 3-like N-terminal" evidence="5">
    <location>
        <begin position="354"/>
        <end position="521"/>
    </location>
</feature>
<feature type="repeat" description="ANK" evidence="3">
    <location>
        <begin position="846"/>
        <end position="878"/>
    </location>
</feature>
<dbReference type="RefSeq" id="XP_062750558.1">
    <property type="nucleotide sequence ID" value="XM_062894607.1"/>
</dbReference>
<feature type="repeat" description="ANK" evidence="3">
    <location>
        <begin position="945"/>
        <end position="977"/>
    </location>
</feature>
<dbReference type="SUPFAM" id="SSF53167">
    <property type="entry name" value="Purine and uridine phosphorylases"/>
    <property type="match status" value="1"/>
</dbReference>
<reference evidence="6" key="1">
    <citation type="submission" date="2023-11" db="EMBL/GenBank/DDBJ databases">
        <title>The genome sequences of three competitors of mushroom-forming fungi.</title>
        <authorList>
            <person name="Beijen E."/>
            <person name="Ohm R.A."/>
        </authorList>
    </citation>
    <scope>NUCLEOTIDE SEQUENCE</scope>
    <source>
        <strain evidence="6">CBS 100526</strain>
    </source>
</reference>
<dbReference type="InterPro" id="IPR035994">
    <property type="entry name" value="Nucleoside_phosphorylase_sf"/>
</dbReference>
<dbReference type="PROSITE" id="PS50088">
    <property type="entry name" value="ANK_REPEAT"/>
    <property type="match status" value="7"/>
</dbReference>
<dbReference type="InterPro" id="IPR056884">
    <property type="entry name" value="NPHP3-like_N"/>
</dbReference>
<sequence length="1229" mass="137892">MSNPKDYTVGWLCAINIEQGAAEALLDEEHLAPSAIGPRDNNTYVLGKMGQHNVVIACLPFGEYGNSTAAAVARDMLNSFPNVRICLMVGVGGGVPTTHDIRLGDVVVGVSQDGQGGVFQYDFGKAIQDQEFQPTRCLDQSPALLRGAVDTINGILNKNPNLLEDYQRPDPSTDRLYLSDAVHPSKSEKSCAEVCGDSKLKSREQRAKNQESMIHYGLIASGNQLMKDASIRDTLALKNHILCFEMEAAGLMNHFPCLVVRGICDYSDSHKNKDWQGYAAMTAAAYAKDLIGQIHPTTIEHENSFANVPSNVAKRLEQPDNGYHDHNKIAILDWLSPPDSNTQPSDYLSIRQEGSGEWLLSSEKFQTWVQKRKHMLFCPGMPGAGKTVLTSVVIDHLHAQFKEDSKTVIAYFFFNHKRRHEQTIDVLLASFLRQLITSQSPLPEVVHGLYEQYNTAAKQIRPPTKELTRALQSVVALYSRVFIIIDALDECESAHCTRSRVLSSVFQLQSETEANFFITSRFDMEIASAFSSTPSLEIRASDEDVQRYLRGNMVYLPRFVRNDPNLQEKIIGSVVQAVQGMFLVAYLHLESLKRKTTRREITSALQNLATGSDAYEQIYTATMERIAEQSEEQTRLATSILSWLTFAWRPMRVIELQHALAVKEGQSKFDKDSRPDTECMASVCAGLVTIDNKSGTIQLLHYTAQEYFQQTFKRWFPEAHSKITMTCITYLSYKTFKLRAGDGPCSIVSRVDSHPFYGYASHYWGRHAREESVLGNETMEFLTDTARMKSYHKILKHIQWHENEPAFSELKSQTTVLHLAAWFGLTAAIKLLLRKTTANIEDTNELGDTPLHVATKHGYADIVQLLINNNANIDAVNDDDETSLHIAAENGRKPIVQLLLDKEANTELENYYFRTPLHLAVLWSHEDIVRQLLKRRADIEAPNLDGETPLHLAAINGGKRIIRQLLKNGSNIEALNLNDETPLHCAAEHGNEDTVRQLLDWGANLEAADREGKTPLHHAAGNGQQRVVQLLLERRATTNAANTDGRKAPDSAVFLTYENYSNPWSENQEASFYPLLNHGADVNTVDENGKTPLHLAVESGHQQVAESLLNKGAKVDATDLHGKRPIDYAQEHYHSGADRSPHLVQLLLDNSATIQDTDRWDHKEYVVPEIKTEFGELVLRCTEGAVRAPDMKIEDLDSRMSKRPRLRSQEEDIKMTGMGMFETDELCLF</sequence>
<evidence type="ECO:0000313" key="7">
    <source>
        <dbReference type="Proteomes" id="UP001273209"/>
    </source>
</evidence>
<organism evidence="6 7">
    <name type="scientific">Trichoderma aggressivum f. europaeum</name>
    <dbReference type="NCBI Taxonomy" id="173218"/>
    <lineage>
        <taxon>Eukaryota</taxon>
        <taxon>Fungi</taxon>
        <taxon>Dikarya</taxon>
        <taxon>Ascomycota</taxon>
        <taxon>Pezizomycotina</taxon>
        <taxon>Sordariomycetes</taxon>
        <taxon>Hypocreomycetidae</taxon>
        <taxon>Hypocreales</taxon>
        <taxon>Hypocreaceae</taxon>
        <taxon>Trichoderma</taxon>
    </lineage>
</organism>
<dbReference type="InterPro" id="IPR054471">
    <property type="entry name" value="GPIID_WHD"/>
</dbReference>
<feature type="domain" description="GPI inositol-deacylase winged helix" evidence="4">
    <location>
        <begin position="631"/>
        <end position="709"/>
    </location>
</feature>
<dbReference type="InterPro" id="IPR036770">
    <property type="entry name" value="Ankyrin_rpt-contain_sf"/>
</dbReference>
<dbReference type="Proteomes" id="UP001273209">
    <property type="component" value="Unassembled WGS sequence"/>
</dbReference>
<dbReference type="PRINTS" id="PR01415">
    <property type="entry name" value="ANKYRIN"/>
</dbReference>
<protein>
    <recommendedName>
        <fullName evidence="8">Ankyrin repeat protein</fullName>
    </recommendedName>
</protein>
<evidence type="ECO:0000259" key="4">
    <source>
        <dbReference type="Pfam" id="PF22939"/>
    </source>
</evidence>
<feature type="repeat" description="ANK" evidence="3">
    <location>
        <begin position="1088"/>
        <end position="1120"/>
    </location>
</feature>
<dbReference type="GO" id="GO:0009116">
    <property type="term" value="P:nucleoside metabolic process"/>
    <property type="evidence" value="ECO:0007669"/>
    <property type="project" value="InterPro"/>
</dbReference>
<evidence type="ECO:0000259" key="5">
    <source>
        <dbReference type="Pfam" id="PF24883"/>
    </source>
</evidence>
<dbReference type="Pfam" id="PF13637">
    <property type="entry name" value="Ank_4"/>
    <property type="match status" value="1"/>
</dbReference>
<dbReference type="GO" id="GO:0003824">
    <property type="term" value="F:catalytic activity"/>
    <property type="evidence" value="ECO:0007669"/>
    <property type="project" value="InterPro"/>
</dbReference>
<dbReference type="InterPro" id="IPR002110">
    <property type="entry name" value="Ankyrin_rpt"/>
</dbReference>
<dbReference type="InterPro" id="IPR027417">
    <property type="entry name" value="P-loop_NTPase"/>
</dbReference>
<dbReference type="AlphaFoldDB" id="A0AAE1LVQ4"/>
<feature type="repeat" description="ANK" evidence="3">
    <location>
        <begin position="912"/>
        <end position="944"/>
    </location>
</feature>
<feature type="repeat" description="ANK" evidence="3">
    <location>
        <begin position="1011"/>
        <end position="1043"/>
    </location>
</feature>
<name>A0AAE1LVQ4_9HYPO</name>
<gene>
    <name evidence="6" type="ORF">Triagg1_10526</name>
</gene>
<dbReference type="Pfam" id="PF22939">
    <property type="entry name" value="WHD_GPIID"/>
    <property type="match status" value="1"/>
</dbReference>
<dbReference type="SUPFAM" id="SSF48403">
    <property type="entry name" value="Ankyrin repeat"/>
    <property type="match status" value="1"/>
</dbReference>
<evidence type="ECO:0000256" key="3">
    <source>
        <dbReference type="PROSITE-ProRule" id="PRU00023"/>
    </source>
</evidence>
<keyword evidence="2 3" id="KW-0040">ANK repeat</keyword>
<dbReference type="PANTHER" id="PTHR24173:SF74">
    <property type="entry name" value="ANKYRIN REPEAT DOMAIN-CONTAINING PROTEIN 16"/>
    <property type="match status" value="1"/>
</dbReference>
<comment type="caution">
    <text evidence="6">The sequence shown here is derived from an EMBL/GenBank/DDBJ whole genome shotgun (WGS) entry which is preliminary data.</text>
</comment>
<dbReference type="Pfam" id="PF12796">
    <property type="entry name" value="Ank_2"/>
    <property type="match status" value="3"/>
</dbReference>
<dbReference type="PANTHER" id="PTHR24173">
    <property type="entry name" value="ANKYRIN REPEAT CONTAINING"/>
    <property type="match status" value="1"/>
</dbReference>
<dbReference type="GeneID" id="87914512"/>
<accession>A0AAE1LVQ4</accession>
<feature type="repeat" description="ANK" evidence="3">
    <location>
        <begin position="879"/>
        <end position="911"/>
    </location>
</feature>
<dbReference type="Gene3D" id="3.40.50.1580">
    <property type="entry name" value="Nucleoside phosphorylase domain"/>
    <property type="match status" value="1"/>
</dbReference>
<feature type="repeat" description="ANK" evidence="3">
    <location>
        <begin position="978"/>
        <end position="1010"/>
    </location>
</feature>
<evidence type="ECO:0000313" key="6">
    <source>
        <dbReference type="EMBL" id="KAK4061099.1"/>
    </source>
</evidence>
<evidence type="ECO:0000256" key="2">
    <source>
        <dbReference type="ARBA" id="ARBA00023043"/>
    </source>
</evidence>
<evidence type="ECO:0008006" key="8">
    <source>
        <dbReference type="Google" id="ProtNLM"/>
    </source>
</evidence>
<dbReference type="Gene3D" id="3.40.50.300">
    <property type="entry name" value="P-loop containing nucleotide triphosphate hydrolases"/>
    <property type="match status" value="1"/>
</dbReference>
<proteinExistence type="predicted"/>